<feature type="region of interest" description="Disordered" evidence="1">
    <location>
        <begin position="90"/>
        <end position="109"/>
    </location>
</feature>
<comment type="caution">
    <text evidence="2">The sequence shown here is derived from an EMBL/GenBank/DDBJ whole genome shotgun (WGS) entry which is preliminary data.</text>
</comment>
<dbReference type="EMBL" id="VXIV02001638">
    <property type="protein sequence ID" value="KAF6031118.1"/>
    <property type="molecule type" value="Genomic_DNA"/>
</dbReference>
<evidence type="ECO:0000256" key="1">
    <source>
        <dbReference type="SAM" id="MobiDB-lite"/>
    </source>
</evidence>
<reference evidence="2" key="1">
    <citation type="submission" date="2020-06" db="EMBL/GenBank/DDBJ databases">
        <title>Draft genome of Bugula neritina, a colonial animal packing powerful symbionts and potential medicines.</title>
        <authorList>
            <person name="Rayko M."/>
        </authorList>
    </citation>
    <scope>NUCLEOTIDE SEQUENCE [LARGE SCALE GENOMIC DNA]</scope>
    <source>
        <strain evidence="2">Kwan_BN1</strain>
    </source>
</reference>
<name>A0A7J7K0K8_BUGNE</name>
<sequence length="109" mass="12488">MVKHTREQQCVCAAKMLTMISSCSLNIQRQVGEIIEREFANPIRKSLTKSKSLDDHYYGDLTLKHQFPVRRVSIGQDGVLEATNKRPVMKYSHTMGGDRYPIARPPDRL</sequence>
<dbReference type="Proteomes" id="UP000593567">
    <property type="component" value="Unassembled WGS sequence"/>
</dbReference>
<proteinExistence type="predicted"/>
<protein>
    <submittedName>
        <fullName evidence="2">Uncharacterized protein</fullName>
    </submittedName>
</protein>
<evidence type="ECO:0000313" key="3">
    <source>
        <dbReference type="Proteomes" id="UP000593567"/>
    </source>
</evidence>
<gene>
    <name evidence="2" type="ORF">EB796_010594</name>
</gene>
<keyword evidence="3" id="KW-1185">Reference proteome</keyword>
<organism evidence="2 3">
    <name type="scientific">Bugula neritina</name>
    <name type="common">Brown bryozoan</name>
    <name type="synonym">Sertularia neritina</name>
    <dbReference type="NCBI Taxonomy" id="10212"/>
    <lineage>
        <taxon>Eukaryota</taxon>
        <taxon>Metazoa</taxon>
        <taxon>Spiralia</taxon>
        <taxon>Lophotrochozoa</taxon>
        <taxon>Bryozoa</taxon>
        <taxon>Gymnolaemata</taxon>
        <taxon>Cheilostomatida</taxon>
        <taxon>Flustrina</taxon>
        <taxon>Buguloidea</taxon>
        <taxon>Bugulidae</taxon>
        <taxon>Bugula</taxon>
    </lineage>
</organism>
<accession>A0A7J7K0K8</accession>
<evidence type="ECO:0000313" key="2">
    <source>
        <dbReference type="EMBL" id="KAF6031118.1"/>
    </source>
</evidence>
<dbReference type="AlphaFoldDB" id="A0A7J7K0K8"/>